<sequence length="154" mass="17997">MKSKQNFFFSFLLSLFFLIIAHTSQAQYGYGAGGYGYGRGYGRSAIPDAGANTPRKEESFDPEKVATEETRWMTKKLKLTEEQIPKIETININYAFKRMDFNEEVKKLQPPFTEEMRVKVREKALAIREERNKAIKAVLTEEQYQTFLKKKENY</sequence>
<dbReference type="Proteomes" id="UP001302949">
    <property type="component" value="Unassembled WGS sequence"/>
</dbReference>
<protein>
    <submittedName>
        <fullName evidence="2">Uncharacterized protein</fullName>
    </submittedName>
</protein>
<accession>A0ABU5Q7S1</accession>
<feature type="chain" id="PRO_5046197259" evidence="1">
    <location>
        <begin position="27"/>
        <end position="154"/>
    </location>
</feature>
<evidence type="ECO:0000256" key="1">
    <source>
        <dbReference type="SAM" id="SignalP"/>
    </source>
</evidence>
<keyword evidence="3" id="KW-1185">Reference proteome</keyword>
<reference evidence="2 3" key="1">
    <citation type="submission" date="2023-12" db="EMBL/GenBank/DDBJ databases">
        <title>Novel species of the genus Arcicella isolated from rivers.</title>
        <authorList>
            <person name="Lu H."/>
        </authorList>
    </citation>
    <scope>NUCLEOTIDE SEQUENCE [LARGE SCALE GENOMIC DNA]</scope>
    <source>
        <strain evidence="2 3">KCTC 23307</strain>
    </source>
</reference>
<keyword evidence="1" id="KW-0732">Signal</keyword>
<name>A0ABU5Q7S1_9BACT</name>
<proteinExistence type="predicted"/>
<evidence type="ECO:0000313" key="3">
    <source>
        <dbReference type="Proteomes" id="UP001302949"/>
    </source>
</evidence>
<dbReference type="RefSeq" id="WP_323296057.1">
    <property type="nucleotide sequence ID" value="NZ_JAYFUM010000007.1"/>
</dbReference>
<organism evidence="2 3">
    <name type="scientific">Arcicella rigui</name>
    <dbReference type="NCBI Taxonomy" id="797020"/>
    <lineage>
        <taxon>Bacteria</taxon>
        <taxon>Pseudomonadati</taxon>
        <taxon>Bacteroidota</taxon>
        <taxon>Cytophagia</taxon>
        <taxon>Cytophagales</taxon>
        <taxon>Flectobacillaceae</taxon>
        <taxon>Arcicella</taxon>
    </lineage>
</organism>
<dbReference type="EMBL" id="JAYFUM010000007">
    <property type="protein sequence ID" value="MEA5138895.1"/>
    <property type="molecule type" value="Genomic_DNA"/>
</dbReference>
<evidence type="ECO:0000313" key="2">
    <source>
        <dbReference type="EMBL" id="MEA5138895.1"/>
    </source>
</evidence>
<comment type="caution">
    <text evidence="2">The sequence shown here is derived from an EMBL/GenBank/DDBJ whole genome shotgun (WGS) entry which is preliminary data.</text>
</comment>
<gene>
    <name evidence="2" type="ORF">VB248_07115</name>
</gene>
<feature type="signal peptide" evidence="1">
    <location>
        <begin position="1"/>
        <end position="26"/>
    </location>
</feature>